<dbReference type="GO" id="GO:0016841">
    <property type="term" value="F:ammonia-lyase activity"/>
    <property type="evidence" value="ECO:0007669"/>
    <property type="project" value="InterPro"/>
</dbReference>
<dbReference type="PROSITE" id="PS00488">
    <property type="entry name" value="PAL_HISTIDASE"/>
    <property type="match status" value="1"/>
</dbReference>
<dbReference type="Gene3D" id="1.10.274.20">
    <property type="entry name" value="Phenylalanine ammonia-lyase 1, domain 3"/>
    <property type="match status" value="1"/>
</dbReference>
<dbReference type="InterPro" id="IPR023144">
    <property type="entry name" value="Phe_NH3-lyase_shielding_dom_sf"/>
</dbReference>
<dbReference type="PANTHER" id="PTHR10362">
    <property type="entry name" value="HISTIDINE AMMONIA-LYASE"/>
    <property type="match status" value="1"/>
</dbReference>
<dbReference type="GO" id="GO:0006559">
    <property type="term" value="P:L-phenylalanine catabolic process"/>
    <property type="evidence" value="ECO:0007669"/>
    <property type="project" value="InterPro"/>
</dbReference>
<evidence type="ECO:0000256" key="1">
    <source>
        <dbReference type="ARBA" id="ARBA00007238"/>
    </source>
</evidence>
<organism evidence="3 4">
    <name type="scientific">Aspergillus leporis</name>
    <dbReference type="NCBI Taxonomy" id="41062"/>
    <lineage>
        <taxon>Eukaryota</taxon>
        <taxon>Fungi</taxon>
        <taxon>Dikarya</taxon>
        <taxon>Ascomycota</taxon>
        <taxon>Pezizomycotina</taxon>
        <taxon>Eurotiomycetes</taxon>
        <taxon>Eurotiomycetidae</taxon>
        <taxon>Eurotiales</taxon>
        <taxon>Aspergillaceae</taxon>
        <taxon>Aspergillus</taxon>
        <taxon>Aspergillus subgen. Circumdati</taxon>
    </lineage>
</organism>
<dbReference type="InterPro" id="IPR022313">
    <property type="entry name" value="Phe/His_NH3-lyase_AS"/>
</dbReference>
<dbReference type="NCBIfam" id="TIGR01226">
    <property type="entry name" value="phe_am_lyase"/>
    <property type="match status" value="1"/>
</dbReference>
<proteinExistence type="inferred from homology"/>
<sequence length="692" mass="76561">MADHIRRVRHNLQRLLLILGGEEEVKIDGQGLEIAETVCVARHSAKVSINQTQALLGRMQASYETLHGLIDRGKVIYGVNTGVGGTSYTRTTELSTLQHSVFQHHQCGILLHTQHQTPVGSYATSQHSLPEDAVRGMILVRCNSIIRGHSGVRTEIAEFLIAMLAKDILPLIPESGSISASGDLAPLSYLGGLLEGNPDTFVRTKDKRGKQIVSAAEALKNANMEPLRLQPKEGLGVMNGTAPSTSAAALAVHDSHVLAVLAQVLTAMSTEALQGTVDNYHDFISTCRPHPGQREVASNIRRFLRCSRLCRGHNEEIEGLAQDRYDLRTAPQWIGPQLEDLLAADRQVSIELNATTDNPLINVEENTYHHGGNFQATVVTSAMEKTRTSLLMLGKLLLAQCQQMVDPLVSNGLPPNLCVQDPHLSFAAKGVEINMAAYCSELGFLANSVVSSMQSAEMRNQSVNSLALLSARYTAKCVEILSMMCAAHLYTVCQALDLRVLQLEFFNTAKSACEVSFHRIFNDLEGYEKPSCDSWFGQIWSTIKASWLERSRLGLQERCAQVSRDCLGYIVNTAESNQTLNACQGWYLIQSWNDSLPTILENSYRNVHKRSSEARTTPQYLGTGTKPIYQFVREQLQVPFHEGIKDHPVYRGKNDREPERKTIGSYISRIYIAIRGDELARQILSISDELSL</sequence>
<evidence type="ECO:0000313" key="3">
    <source>
        <dbReference type="EMBL" id="KAB8074949.1"/>
    </source>
</evidence>
<dbReference type="InterPro" id="IPR005922">
    <property type="entry name" value="Phe_NH3-lyase"/>
</dbReference>
<dbReference type="InterPro" id="IPR008948">
    <property type="entry name" value="L-Aspartase-like"/>
</dbReference>
<evidence type="ECO:0000313" key="4">
    <source>
        <dbReference type="Proteomes" id="UP000326565"/>
    </source>
</evidence>
<evidence type="ECO:0000256" key="2">
    <source>
        <dbReference type="RuleBase" id="RU003954"/>
    </source>
</evidence>
<dbReference type="SUPFAM" id="SSF48557">
    <property type="entry name" value="L-aspartase-like"/>
    <property type="match status" value="1"/>
</dbReference>
<dbReference type="OrthoDB" id="10051290at2759"/>
<keyword evidence="2 3" id="KW-0456">Lyase</keyword>
<keyword evidence="4" id="KW-1185">Reference proteome</keyword>
<dbReference type="AlphaFoldDB" id="A0A5N5X2V1"/>
<dbReference type="GO" id="GO:0005737">
    <property type="term" value="C:cytoplasm"/>
    <property type="evidence" value="ECO:0007669"/>
    <property type="project" value="InterPro"/>
</dbReference>
<dbReference type="EMBL" id="ML732202">
    <property type="protein sequence ID" value="KAB8074949.1"/>
    <property type="molecule type" value="Genomic_DNA"/>
</dbReference>
<dbReference type="Gene3D" id="1.20.200.10">
    <property type="entry name" value="Fumarase/aspartase (Central domain)"/>
    <property type="match status" value="1"/>
</dbReference>
<comment type="similarity">
    <text evidence="1 2">Belongs to the PAL/histidase family.</text>
</comment>
<gene>
    <name evidence="3" type="ORF">BDV29DRAFT_156204</name>
</gene>
<name>A0A5N5X2V1_9EURO</name>
<dbReference type="CDD" id="cd00332">
    <property type="entry name" value="PAL-HAL"/>
    <property type="match status" value="1"/>
</dbReference>
<protein>
    <submittedName>
        <fullName evidence="3">Phenylalanine ammonia-lyase</fullName>
    </submittedName>
</protein>
<dbReference type="Pfam" id="PF00221">
    <property type="entry name" value="Lyase_aromatic"/>
    <property type="match status" value="1"/>
</dbReference>
<dbReference type="Proteomes" id="UP000326565">
    <property type="component" value="Unassembled WGS sequence"/>
</dbReference>
<accession>A0A5N5X2V1</accession>
<reference evidence="3 4" key="1">
    <citation type="submission" date="2019-04" db="EMBL/GenBank/DDBJ databases">
        <title>Friends and foes A comparative genomics study of 23 Aspergillus species from section Flavi.</title>
        <authorList>
            <consortium name="DOE Joint Genome Institute"/>
            <person name="Kjaerbolling I."/>
            <person name="Vesth T."/>
            <person name="Frisvad J.C."/>
            <person name="Nybo J.L."/>
            <person name="Theobald S."/>
            <person name="Kildgaard S."/>
            <person name="Isbrandt T."/>
            <person name="Kuo A."/>
            <person name="Sato A."/>
            <person name="Lyhne E.K."/>
            <person name="Kogle M.E."/>
            <person name="Wiebenga A."/>
            <person name="Kun R.S."/>
            <person name="Lubbers R.J."/>
            <person name="Makela M.R."/>
            <person name="Barry K."/>
            <person name="Chovatia M."/>
            <person name="Clum A."/>
            <person name="Daum C."/>
            <person name="Haridas S."/>
            <person name="He G."/>
            <person name="LaButti K."/>
            <person name="Lipzen A."/>
            <person name="Mondo S."/>
            <person name="Riley R."/>
            <person name="Salamov A."/>
            <person name="Simmons B.A."/>
            <person name="Magnuson J.K."/>
            <person name="Henrissat B."/>
            <person name="Mortensen U.H."/>
            <person name="Larsen T.O."/>
            <person name="Devries R.P."/>
            <person name="Grigoriev I.V."/>
            <person name="Machida M."/>
            <person name="Baker S.E."/>
            <person name="Andersen M.R."/>
        </authorList>
    </citation>
    <scope>NUCLEOTIDE SEQUENCE [LARGE SCALE GENOMIC DNA]</scope>
    <source>
        <strain evidence="3 4">CBS 151.66</strain>
    </source>
</reference>
<dbReference type="Gene3D" id="1.10.275.10">
    <property type="entry name" value="Fumarase/aspartase (N-terminal domain)"/>
    <property type="match status" value="1"/>
</dbReference>
<dbReference type="InterPro" id="IPR001106">
    <property type="entry name" value="Aromatic_Lyase"/>
</dbReference>
<dbReference type="InterPro" id="IPR024083">
    <property type="entry name" value="Fumarase/histidase_N"/>
</dbReference>